<dbReference type="RefSeq" id="WP_027200040.1">
    <property type="nucleotide sequence ID" value="NZ_CAJKXH010000008.1"/>
</dbReference>
<reference evidence="1 2" key="1">
    <citation type="submission" date="2021-02" db="EMBL/GenBank/DDBJ databases">
        <title>FDA dAtabase for Regulatory Grade micrObial Sequences (FDA-ARGOS): Supporting development and validation of Infectious Disease Dx tests.</title>
        <authorList>
            <person name="Carlson P."/>
            <person name="Fischbach M."/>
            <person name="Hastie J."/>
            <person name="Bilen M."/>
            <person name="Cheng A."/>
            <person name="Tallon L."/>
            <person name="Sadzewicz L."/>
            <person name="Zhao X."/>
            <person name="Boylan J."/>
            <person name="Ott S."/>
            <person name="Bowen H."/>
            <person name="Vavikolanu K."/>
            <person name="Mehta A."/>
            <person name="Aluvathingal J."/>
            <person name="Nadendla S."/>
            <person name="Yan Y."/>
            <person name="Sichtig H."/>
        </authorList>
    </citation>
    <scope>NUCLEOTIDE SEQUENCE [LARGE SCALE GENOMIC DNA]</scope>
    <source>
        <strain evidence="1 2">FDAARGOS_1229</strain>
    </source>
</reference>
<protein>
    <recommendedName>
        <fullName evidence="3">Sigma-70 family RNA polymerase sigma factor</fullName>
    </recommendedName>
</protein>
<sequence>MNRKDLSLYIKKRRAIWLRCTVFWCRTIISQEEAEDILQEVICMLYEKPGVEKLIELMNMPCNNVTKLDYYVFKTIHHNCTSKSAPYYQQYHKISKKENLENSQLEKLVTDVYEGNDTPDEKTDQEKIEMIKQIFNNLNMSERNRKLFIFHVFEGKEFSEWSGTETLQKLNNIVYEIKLRIRKELKKIPRQGG</sequence>
<evidence type="ECO:0000313" key="1">
    <source>
        <dbReference type="EMBL" id="QRO49405.1"/>
    </source>
</evidence>
<dbReference type="GeneID" id="93097910"/>
<organism evidence="1 2">
    <name type="scientific">Butyricimonas virosa</name>
    <dbReference type="NCBI Taxonomy" id="544645"/>
    <lineage>
        <taxon>Bacteria</taxon>
        <taxon>Pseudomonadati</taxon>
        <taxon>Bacteroidota</taxon>
        <taxon>Bacteroidia</taxon>
        <taxon>Bacteroidales</taxon>
        <taxon>Odoribacteraceae</taxon>
        <taxon>Butyricimonas</taxon>
    </lineage>
</organism>
<dbReference type="Proteomes" id="UP000654720">
    <property type="component" value="Chromosome"/>
</dbReference>
<gene>
    <name evidence="1" type="ORF">I6J59_16055</name>
</gene>
<name>A0ABX7H4W2_9BACT</name>
<evidence type="ECO:0000313" key="2">
    <source>
        <dbReference type="Proteomes" id="UP000654720"/>
    </source>
</evidence>
<dbReference type="EMBL" id="CP069450">
    <property type="protein sequence ID" value="QRO49405.1"/>
    <property type="molecule type" value="Genomic_DNA"/>
</dbReference>
<accession>A0ABX7H4W2</accession>
<evidence type="ECO:0008006" key="3">
    <source>
        <dbReference type="Google" id="ProtNLM"/>
    </source>
</evidence>
<keyword evidence="2" id="KW-1185">Reference proteome</keyword>
<proteinExistence type="predicted"/>